<feature type="transmembrane region" description="Helical" evidence="1">
    <location>
        <begin position="93"/>
        <end position="115"/>
    </location>
</feature>
<feature type="transmembrane region" description="Helical" evidence="1">
    <location>
        <begin position="127"/>
        <end position="146"/>
    </location>
</feature>
<sequence length="180" mass="20329">MRRRARANARGTSIHRTPYSVDTSYNTATIYSWHCKECVTVRSLHIHKAVTVDFVVPQNLPISFSLHSCTGGKPLFDLREPERGPKVSAGRRAYLLYILARLLLFFFFSSWFFGFPVPTSPAQCPRACVAAFVLPFSILVLCFGCFAYRVPRLIELLCGVHSLWLIRFALVPFNCLGPAL</sequence>
<dbReference type="VEuPathDB" id="FungiDB:BO80DRAFT_206940"/>
<proteinExistence type="predicted"/>
<keyword evidence="1" id="KW-1133">Transmembrane helix</keyword>
<dbReference type="RefSeq" id="XP_025579034.1">
    <property type="nucleotide sequence ID" value="XM_025714261.1"/>
</dbReference>
<dbReference type="EMBL" id="KZ824423">
    <property type="protein sequence ID" value="RAL04707.1"/>
    <property type="molecule type" value="Genomic_DNA"/>
</dbReference>
<accession>A0A395H9W5</accession>
<keyword evidence="1" id="KW-0472">Membrane</keyword>
<protein>
    <submittedName>
        <fullName evidence="2">Uncharacterized protein</fullName>
    </submittedName>
</protein>
<name>A0A395H9W5_9EURO</name>
<keyword evidence="3" id="KW-1185">Reference proteome</keyword>
<evidence type="ECO:0000313" key="3">
    <source>
        <dbReference type="Proteomes" id="UP000249402"/>
    </source>
</evidence>
<dbReference type="AlphaFoldDB" id="A0A395H9W5"/>
<reference evidence="2 3" key="1">
    <citation type="submission" date="2018-02" db="EMBL/GenBank/DDBJ databases">
        <title>The genomes of Aspergillus section Nigri reveals drivers in fungal speciation.</title>
        <authorList>
            <consortium name="DOE Joint Genome Institute"/>
            <person name="Vesth T.C."/>
            <person name="Nybo J."/>
            <person name="Theobald S."/>
            <person name="Brandl J."/>
            <person name="Frisvad J.C."/>
            <person name="Nielsen K.F."/>
            <person name="Lyhne E.K."/>
            <person name="Kogle M.E."/>
            <person name="Kuo A."/>
            <person name="Riley R."/>
            <person name="Clum A."/>
            <person name="Nolan M."/>
            <person name="Lipzen A."/>
            <person name="Salamov A."/>
            <person name="Henrissat B."/>
            <person name="Wiebenga A."/>
            <person name="De vries R.P."/>
            <person name="Grigoriev I.V."/>
            <person name="Mortensen U.H."/>
            <person name="Andersen M.R."/>
            <person name="Baker S.E."/>
        </authorList>
    </citation>
    <scope>NUCLEOTIDE SEQUENCE [LARGE SCALE GENOMIC DNA]</scope>
    <source>
        <strain evidence="2 3">CBS 121593</strain>
    </source>
</reference>
<organism evidence="2 3">
    <name type="scientific">Aspergillus ibericus CBS 121593</name>
    <dbReference type="NCBI Taxonomy" id="1448316"/>
    <lineage>
        <taxon>Eukaryota</taxon>
        <taxon>Fungi</taxon>
        <taxon>Dikarya</taxon>
        <taxon>Ascomycota</taxon>
        <taxon>Pezizomycotina</taxon>
        <taxon>Eurotiomycetes</taxon>
        <taxon>Eurotiomycetidae</taxon>
        <taxon>Eurotiales</taxon>
        <taxon>Aspergillaceae</taxon>
        <taxon>Aspergillus</taxon>
        <taxon>Aspergillus subgen. Circumdati</taxon>
    </lineage>
</organism>
<dbReference type="Proteomes" id="UP000249402">
    <property type="component" value="Unassembled WGS sequence"/>
</dbReference>
<dbReference type="GeneID" id="37219126"/>
<gene>
    <name evidence="2" type="ORF">BO80DRAFT_206940</name>
</gene>
<keyword evidence="1" id="KW-0812">Transmembrane</keyword>
<evidence type="ECO:0000313" key="2">
    <source>
        <dbReference type="EMBL" id="RAL04707.1"/>
    </source>
</evidence>
<evidence type="ECO:0000256" key="1">
    <source>
        <dbReference type="SAM" id="Phobius"/>
    </source>
</evidence>